<dbReference type="AlphaFoldDB" id="J3PFW2"/>
<evidence type="ECO:0000313" key="3">
    <source>
        <dbReference type="Proteomes" id="UP000006039"/>
    </source>
</evidence>
<dbReference type="EMBL" id="GL385402">
    <property type="protein sequence ID" value="EJT70214.1"/>
    <property type="molecule type" value="Genomic_DNA"/>
</dbReference>
<accession>J3PFW2</accession>
<dbReference type="HOGENOM" id="CLU_2687986_0_0_1"/>
<reference evidence="2" key="4">
    <citation type="journal article" date="2015" name="G3 (Bethesda)">
        <title>Genome sequences of three phytopathogenic species of the Magnaporthaceae family of fungi.</title>
        <authorList>
            <person name="Okagaki L.H."/>
            <person name="Nunes C.C."/>
            <person name="Sailsbery J."/>
            <person name="Clay B."/>
            <person name="Brown D."/>
            <person name="John T."/>
            <person name="Oh Y."/>
            <person name="Young N."/>
            <person name="Fitzgerald M."/>
            <person name="Haas B.J."/>
            <person name="Zeng Q."/>
            <person name="Young S."/>
            <person name="Adiconis X."/>
            <person name="Fan L."/>
            <person name="Levin J.Z."/>
            <person name="Mitchell T.K."/>
            <person name="Okubara P.A."/>
            <person name="Farman M.L."/>
            <person name="Kohn L.M."/>
            <person name="Birren B."/>
            <person name="Ma L.-J."/>
            <person name="Dean R.A."/>
        </authorList>
    </citation>
    <scope>NUCLEOTIDE SEQUENCE</scope>
    <source>
        <strain evidence="2">R3-111a-1</strain>
    </source>
</reference>
<gene>
    <name evidence="2" type="primary">20352845</name>
    <name evidence="1" type="ORF">GGTG_12387</name>
</gene>
<proteinExistence type="predicted"/>
<keyword evidence="3" id="KW-1185">Reference proteome</keyword>
<reference evidence="2" key="5">
    <citation type="submission" date="2018-04" db="UniProtKB">
        <authorList>
            <consortium name="EnsemblFungi"/>
        </authorList>
    </citation>
    <scope>IDENTIFICATION</scope>
    <source>
        <strain evidence="2">R3-111a-1</strain>
    </source>
</reference>
<protein>
    <submittedName>
        <fullName evidence="1 2">Uncharacterized protein</fullName>
    </submittedName>
</protein>
<evidence type="ECO:0000313" key="2">
    <source>
        <dbReference type="EnsemblFungi" id="EJT70214"/>
    </source>
</evidence>
<evidence type="ECO:0000313" key="1">
    <source>
        <dbReference type="EMBL" id="EJT70214.1"/>
    </source>
</evidence>
<name>J3PFW2_GAET3</name>
<reference evidence="1" key="3">
    <citation type="submission" date="2010-09" db="EMBL/GenBank/DDBJ databases">
        <title>Annotation of Gaeumannomyces graminis var. tritici R3-111a-1.</title>
        <authorList>
            <consortium name="The Broad Institute Genome Sequencing Platform"/>
            <person name="Ma L.-J."/>
            <person name="Dead R."/>
            <person name="Young S.K."/>
            <person name="Zeng Q."/>
            <person name="Gargeya S."/>
            <person name="Fitzgerald M."/>
            <person name="Haas B."/>
            <person name="Abouelleil A."/>
            <person name="Alvarado L."/>
            <person name="Arachchi H.M."/>
            <person name="Berlin A."/>
            <person name="Brown A."/>
            <person name="Chapman S.B."/>
            <person name="Chen Z."/>
            <person name="Dunbar C."/>
            <person name="Freedman E."/>
            <person name="Gearin G."/>
            <person name="Gellesch M."/>
            <person name="Goldberg J."/>
            <person name="Griggs A."/>
            <person name="Gujja S."/>
            <person name="Heiman D."/>
            <person name="Howarth C."/>
            <person name="Larson L."/>
            <person name="Lui A."/>
            <person name="MacDonald P.J.P."/>
            <person name="Mehta T."/>
            <person name="Montmayeur A."/>
            <person name="Murphy C."/>
            <person name="Neiman D."/>
            <person name="Pearson M."/>
            <person name="Priest M."/>
            <person name="Roberts A."/>
            <person name="Saif S."/>
            <person name="Shea T."/>
            <person name="Shenoy N."/>
            <person name="Sisk P."/>
            <person name="Stolte C."/>
            <person name="Sykes S."/>
            <person name="Yandava C."/>
            <person name="Wortman J."/>
            <person name="Nusbaum C."/>
            <person name="Birren B."/>
        </authorList>
    </citation>
    <scope>NUCLEOTIDE SEQUENCE</scope>
    <source>
        <strain evidence="1">R3-111a-1</strain>
    </source>
</reference>
<reference evidence="3" key="1">
    <citation type="submission" date="2010-07" db="EMBL/GenBank/DDBJ databases">
        <title>The genome sequence of Gaeumannomyces graminis var. tritici strain R3-111a-1.</title>
        <authorList>
            <consortium name="The Broad Institute Genome Sequencing Platform"/>
            <person name="Ma L.-J."/>
            <person name="Dead R."/>
            <person name="Young S."/>
            <person name="Zeng Q."/>
            <person name="Koehrsen M."/>
            <person name="Alvarado L."/>
            <person name="Berlin A."/>
            <person name="Chapman S.B."/>
            <person name="Chen Z."/>
            <person name="Freedman E."/>
            <person name="Gellesch M."/>
            <person name="Goldberg J."/>
            <person name="Griggs A."/>
            <person name="Gujja S."/>
            <person name="Heilman E.R."/>
            <person name="Heiman D."/>
            <person name="Hepburn T."/>
            <person name="Howarth C."/>
            <person name="Jen D."/>
            <person name="Larson L."/>
            <person name="Mehta T."/>
            <person name="Neiman D."/>
            <person name="Pearson M."/>
            <person name="Roberts A."/>
            <person name="Saif S."/>
            <person name="Shea T."/>
            <person name="Shenoy N."/>
            <person name="Sisk P."/>
            <person name="Stolte C."/>
            <person name="Sykes S."/>
            <person name="Walk T."/>
            <person name="White J."/>
            <person name="Yandava C."/>
            <person name="Haas B."/>
            <person name="Nusbaum C."/>
            <person name="Birren B."/>
        </authorList>
    </citation>
    <scope>NUCLEOTIDE SEQUENCE [LARGE SCALE GENOMIC DNA]</scope>
    <source>
        <strain evidence="3">R3-111a-1</strain>
    </source>
</reference>
<dbReference type="Proteomes" id="UP000006039">
    <property type="component" value="Unassembled WGS sequence"/>
</dbReference>
<dbReference type="GeneID" id="20352845"/>
<sequence>MLLRLFASRITNAANNVTKFLNLLLPLTCFRKKLPTKKLKSLFNNCTNRFFLKVLTFRNSNKKLALKYGTESSR</sequence>
<dbReference type="VEuPathDB" id="FungiDB:GGTG_12387"/>
<dbReference type="EnsemblFungi" id="EJT70214">
    <property type="protein sequence ID" value="EJT70214"/>
    <property type="gene ID" value="GGTG_12387"/>
</dbReference>
<reference evidence="1" key="2">
    <citation type="submission" date="2010-07" db="EMBL/GenBank/DDBJ databases">
        <authorList>
            <consortium name="The Broad Institute Genome Sequencing Platform"/>
            <consortium name="Broad Institute Genome Sequencing Center for Infectious Disease"/>
            <person name="Ma L.-J."/>
            <person name="Dead R."/>
            <person name="Young S."/>
            <person name="Zeng Q."/>
            <person name="Koehrsen M."/>
            <person name="Alvarado L."/>
            <person name="Berlin A."/>
            <person name="Chapman S.B."/>
            <person name="Chen Z."/>
            <person name="Freedman E."/>
            <person name="Gellesch M."/>
            <person name="Goldberg J."/>
            <person name="Griggs A."/>
            <person name="Gujja S."/>
            <person name="Heilman E.R."/>
            <person name="Heiman D."/>
            <person name="Hepburn T."/>
            <person name="Howarth C."/>
            <person name="Jen D."/>
            <person name="Larson L."/>
            <person name="Mehta T."/>
            <person name="Neiman D."/>
            <person name="Pearson M."/>
            <person name="Roberts A."/>
            <person name="Saif S."/>
            <person name="Shea T."/>
            <person name="Shenoy N."/>
            <person name="Sisk P."/>
            <person name="Stolte C."/>
            <person name="Sykes S."/>
            <person name="Walk T."/>
            <person name="White J."/>
            <person name="Yandava C."/>
            <person name="Haas B."/>
            <person name="Nusbaum C."/>
            <person name="Birren B."/>
        </authorList>
    </citation>
    <scope>NUCLEOTIDE SEQUENCE</scope>
    <source>
        <strain evidence="1">R3-111a-1</strain>
    </source>
</reference>
<dbReference type="RefSeq" id="XP_009228548.1">
    <property type="nucleotide sequence ID" value="XM_009230284.1"/>
</dbReference>
<organism evidence="1">
    <name type="scientific">Gaeumannomyces tritici (strain R3-111a-1)</name>
    <name type="common">Wheat and barley take-all root rot fungus</name>
    <name type="synonym">Gaeumannomyces graminis var. tritici</name>
    <dbReference type="NCBI Taxonomy" id="644352"/>
    <lineage>
        <taxon>Eukaryota</taxon>
        <taxon>Fungi</taxon>
        <taxon>Dikarya</taxon>
        <taxon>Ascomycota</taxon>
        <taxon>Pezizomycotina</taxon>
        <taxon>Sordariomycetes</taxon>
        <taxon>Sordariomycetidae</taxon>
        <taxon>Magnaporthales</taxon>
        <taxon>Magnaporthaceae</taxon>
        <taxon>Gaeumannomyces</taxon>
    </lineage>
</organism>